<evidence type="ECO:0000313" key="3">
    <source>
        <dbReference type="Proteomes" id="UP001231124"/>
    </source>
</evidence>
<accession>A0ABU0I3N1</accession>
<dbReference type="Proteomes" id="UP001231124">
    <property type="component" value="Unassembled WGS sequence"/>
</dbReference>
<comment type="caution">
    <text evidence="2">The sequence shown here is derived from an EMBL/GenBank/DDBJ whole genome shotgun (WGS) entry which is preliminary data.</text>
</comment>
<dbReference type="PROSITE" id="PS51186">
    <property type="entry name" value="GNAT"/>
    <property type="match status" value="1"/>
</dbReference>
<gene>
    <name evidence="2" type="ORF">QO012_003728</name>
</gene>
<proteinExistence type="predicted"/>
<sequence length="267" mass="28024">MERRVTRWPDGEPGFEALRQAHVEALTGSLIDGVEHGPGGSGYVWSRGIPDPTLNFAHGVRHAEPFAWAGAAALGRGRAPAFLAQDAAEEGALRRLFEPAAAFAASWMVAGPHPAQACLPRGVRVTVGAAPAPGADFAEVFAGTSDDPAVRRHLHRTYLPALRVARGRPGLVPLHLVLHDARGPAACASLYCRGAWAGLYNVGTRCDRQGRGLGSALVAAALREARARGAALVFLQCPAGGAVEAFYGKAGFRTLYQPVLLCTESPV</sequence>
<dbReference type="InterPro" id="IPR000182">
    <property type="entry name" value="GNAT_dom"/>
</dbReference>
<evidence type="ECO:0000313" key="2">
    <source>
        <dbReference type="EMBL" id="MDQ0449211.1"/>
    </source>
</evidence>
<keyword evidence="3" id="KW-1185">Reference proteome</keyword>
<name>A0ABU0I3N1_9HYPH</name>
<reference evidence="2 3" key="1">
    <citation type="submission" date="2023-07" db="EMBL/GenBank/DDBJ databases">
        <title>Genomic Encyclopedia of Type Strains, Phase IV (KMG-IV): sequencing the most valuable type-strain genomes for metagenomic binning, comparative biology and taxonomic classification.</title>
        <authorList>
            <person name="Goeker M."/>
        </authorList>
    </citation>
    <scope>NUCLEOTIDE SEQUENCE [LARGE SCALE GENOMIC DNA]</scope>
    <source>
        <strain evidence="2 3">DSM 19013</strain>
    </source>
</reference>
<feature type="domain" description="N-acetyltransferase" evidence="1">
    <location>
        <begin position="125"/>
        <end position="267"/>
    </location>
</feature>
<dbReference type="SUPFAM" id="SSF55729">
    <property type="entry name" value="Acyl-CoA N-acyltransferases (Nat)"/>
    <property type="match status" value="1"/>
</dbReference>
<dbReference type="Gene3D" id="3.40.630.30">
    <property type="match status" value="1"/>
</dbReference>
<dbReference type="InterPro" id="IPR016181">
    <property type="entry name" value="Acyl_CoA_acyltransferase"/>
</dbReference>
<dbReference type="RefSeq" id="WP_378963597.1">
    <property type="nucleotide sequence ID" value="NZ_JBHSND010000019.1"/>
</dbReference>
<protein>
    <submittedName>
        <fullName evidence="2">GNAT superfamily N-acetyltransferase</fullName>
    </submittedName>
</protein>
<evidence type="ECO:0000259" key="1">
    <source>
        <dbReference type="PROSITE" id="PS51186"/>
    </source>
</evidence>
<dbReference type="EMBL" id="JAUSVP010000013">
    <property type="protein sequence ID" value="MDQ0449211.1"/>
    <property type="molecule type" value="Genomic_DNA"/>
</dbReference>
<dbReference type="Pfam" id="PF13508">
    <property type="entry name" value="Acetyltransf_7"/>
    <property type="match status" value="1"/>
</dbReference>
<organism evidence="2 3">
    <name type="scientific">Methylobacterium aerolatum</name>
    <dbReference type="NCBI Taxonomy" id="418708"/>
    <lineage>
        <taxon>Bacteria</taxon>
        <taxon>Pseudomonadati</taxon>
        <taxon>Pseudomonadota</taxon>
        <taxon>Alphaproteobacteria</taxon>
        <taxon>Hyphomicrobiales</taxon>
        <taxon>Methylobacteriaceae</taxon>
        <taxon>Methylobacterium</taxon>
    </lineage>
</organism>